<feature type="transmembrane region" description="Helical" evidence="1">
    <location>
        <begin position="125"/>
        <end position="144"/>
    </location>
</feature>
<dbReference type="Proteomes" id="UP000595564">
    <property type="component" value="Chromosome"/>
</dbReference>
<dbReference type="RefSeq" id="WP_201327496.1">
    <property type="nucleotide sequence ID" value="NZ_AP017470.1"/>
</dbReference>
<keyword evidence="3" id="KW-1185">Reference proteome</keyword>
<name>A0A7R6Q0D4_9BACT</name>
<gene>
    <name evidence="2" type="ORF">TTHT_1721</name>
</gene>
<evidence type="ECO:0000313" key="2">
    <source>
        <dbReference type="EMBL" id="BBB33193.1"/>
    </source>
</evidence>
<evidence type="ECO:0000313" key="3">
    <source>
        <dbReference type="Proteomes" id="UP000595564"/>
    </source>
</evidence>
<sequence length="197" mass="22859">MKKRDFVLLFLVLLFAFLFVANNRDLFKKSSPDEESVLIQETSPLFVPALIKGKKNDLERIYKNFNKLNYPVALFNLTMDPVVWNDAALNYRGDYAIVKTVEILGNPIGYVGVGAKNQTEKKSSILNLWIFLLILFFIVSFFSFNLFKVLYLIFLLALSLITKELFPVFLFFSMLYIAYGKRYINDKLASLVFLFLQ</sequence>
<evidence type="ECO:0000256" key="1">
    <source>
        <dbReference type="SAM" id="Phobius"/>
    </source>
</evidence>
<proteinExistence type="predicted"/>
<reference evidence="2 3" key="1">
    <citation type="journal article" date="2012" name="Extremophiles">
        <title>Thermotomaculum hydrothermale gen. nov., sp. nov., a novel heterotrophic thermophile within the phylum Acidobacteria from a deep-sea hydrothermal vent chimney in the Southern Okinawa Trough.</title>
        <authorList>
            <person name="Izumi H."/>
            <person name="Nunoura T."/>
            <person name="Miyazaki M."/>
            <person name="Mino S."/>
            <person name="Toki T."/>
            <person name="Takai K."/>
            <person name="Sako Y."/>
            <person name="Sawabe T."/>
            <person name="Nakagawa S."/>
        </authorList>
    </citation>
    <scope>NUCLEOTIDE SEQUENCE [LARGE SCALE GENOMIC DNA]</scope>
    <source>
        <strain evidence="2 3">AC55</strain>
    </source>
</reference>
<feature type="transmembrane region" description="Helical" evidence="1">
    <location>
        <begin position="150"/>
        <end position="179"/>
    </location>
</feature>
<dbReference type="EMBL" id="AP017470">
    <property type="protein sequence ID" value="BBB33193.1"/>
    <property type="molecule type" value="Genomic_DNA"/>
</dbReference>
<keyword evidence="1" id="KW-0812">Transmembrane</keyword>
<keyword evidence="1" id="KW-1133">Transmembrane helix</keyword>
<dbReference type="AlphaFoldDB" id="A0A7R6Q0D4"/>
<keyword evidence="1" id="KW-0472">Membrane</keyword>
<protein>
    <submittedName>
        <fullName evidence="2">Uncharacterized protein</fullName>
    </submittedName>
</protein>
<organism evidence="2 3">
    <name type="scientific">Thermotomaculum hydrothermale</name>
    <dbReference type="NCBI Taxonomy" id="981385"/>
    <lineage>
        <taxon>Bacteria</taxon>
        <taxon>Pseudomonadati</taxon>
        <taxon>Acidobacteriota</taxon>
        <taxon>Holophagae</taxon>
        <taxon>Thermotomaculales</taxon>
        <taxon>Thermotomaculaceae</taxon>
        <taxon>Thermotomaculum</taxon>
    </lineage>
</organism>
<dbReference type="KEGG" id="thyd:TTHT_1721"/>
<accession>A0A7R6Q0D4</accession>